<dbReference type="PANTHER" id="PTHR43867:SF2">
    <property type="entry name" value="CELLULOSE SYNTHASE CATALYTIC SUBUNIT A [UDP-FORMING]"/>
    <property type="match status" value="1"/>
</dbReference>
<reference evidence="7" key="1">
    <citation type="submission" date="2021-03" db="EMBL/GenBank/DDBJ databases">
        <authorList>
            <person name="Tagirdzhanova G."/>
        </authorList>
    </citation>
    <scope>NUCLEOTIDE SEQUENCE</scope>
</reference>
<dbReference type="EMBL" id="CAJPDQ010000002">
    <property type="protein sequence ID" value="CAF9905621.1"/>
    <property type="molecule type" value="Genomic_DNA"/>
</dbReference>
<evidence type="ECO:0000313" key="8">
    <source>
        <dbReference type="Proteomes" id="UP000664169"/>
    </source>
</evidence>
<gene>
    <name evidence="7" type="ORF">GOMPHAMPRED_003291</name>
</gene>
<keyword evidence="5" id="KW-1133">Transmembrane helix</keyword>
<proteinExistence type="predicted"/>
<dbReference type="Gene3D" id="3.90.550.10">
    <property type="entry name" value="Spore Coat Polysaccharide Biosynthesis Protein SpsA, Chain A"/>
    <property type="match status" value="1"/>
</dbReference>
<comment type="caution">
    <text evidence="7">The sequence shown here is derived from an EMBL/GenBank/DDBJ whole genome shotgun (WGS) entry which is preliminary data.</text>
</comment>
<keyword evidence="8" id="KW-1185">Reference proteome</keyword>
<comment type="subcellular location">
    <subcellularLocation>
        <location evidence="1">Membrane</location>
        <topology evidence="1">Multi-pass membrane protein</topology>
    </subcellularLocation>
</comment>
<dbReference type="GO" id="GO:0016020">
    <property type="term" value="C:membrane"/>
    <property type="evidence" value="ECO:0007669"/>
    <property type="project" value="UniProtKB-SubCell"/>
</dbReference>
<evidence type="ECO:0000256" key="4">
    <source>
        <dbReference type="ARBA" id="ARBA00022692"/>
    </source>
</evidence>
<keyword evidence="3" id="KW-0808">Transferase</keyword>
<evidence type="ECO:0000256" key="2">
    <source>
        <dbReference type="ARBA" id="ARBA00022676"/>
    </source>
</evidence>
<evidence type="ECO:0000313" key="7">
    <source>
        <dbReference type="EMBL" id="CAF9905621.1"/>
    </source>
</evidence>
<dbReference type="PANTHER" id="PTHR43867">
    <property type="entry name" value="CELLULOSE SYNTHASE CATALYTIC SUBUNIT A [UDP-FORMING]"/>
    <property type="match status" value="1"/>
</dbReference>
<keyword evidence="6" id="KW-0472">Membrane</keyword>
<evidence type="ECO:0000256" key="3">
    <source>
        <dbReference type="ARBA" id="ARBA00022679"/>
    </source>
</evidence>
<dbReference type="Pfam" id="PF13641">
    <property type="entry name" value="Glyco_tranf_2_3"/>
    <property type="match status" value="1"/>
</dbReference>
<keyword evidence="4" id="KW-0812">Transmembrane</keyword>
<evidence type="ECO:0000256" key="6">
    <source>
        <dbReference type="ARBA" id="ARBA00023136"/>
    </source>
</evidence>
<evidence type="ECO:0000256" key="1">
    <source>
        <dbReference type="ARBA" id="ARBA00004141"/>
    </source>
</evidence>
<dbReference type="GO" id="GO:0016757">
    <property type="term" value="F:glycosyltransferase activity"/>
    <property type="evidence" value="ECO:0007669"/>
    <property type="project" value="UniProtKB-KW"/>
</dbReference>
<dbReference type="AlphaFoldDB" id="A0A8H3EEF1"/>
<name>A0A8H3EEF1_9LECA</name>
<sequence>MSFAFASSTTKPDGARIIVSKEEKYLINLQSKTNLDIPLSPLDSSLNRLLLSLRWLAYGSYVKARYTQILDLNDWISWSTIILEVCATLPALLLQLGMSLGLFAEKEPRRSYELVGNHVPRVSILITCCGEDPELAMDCLRAASSQDYPCDRYHIFVLDDAANAEMKEMVQTYSNEHSNGPGVTYLARKKIVGVPHYYKAGNLRFGFDESAKLFDSPYVTSLDVDSVVDRLWLRKALPHLLLDSELELINVRNRNYNLPTGDPLRQATQSVNSWGMSIMDATGTIGCYGSAYIVRRAVVDEIGGWPKVNVGEDLMLAFTLSGNGKHLGICADVLQQDLTPESIDSIIVQRERWIDGDLNLLRHFRFFIPGLDPAKHRTVIQTISGILMATRVYTVVTDMAVLALMPLVTYIAASRTATAVEDSTNLTIHKTYLASILIDKISTLIVFGLRSGQIAVCQWLIWYRFKRLTLFYLPWTKLIFKTTGATPSLYNERSRTGRSSLTARSLSKYCLPFLCYSSLTAYVLFSCIHRLKSSEKATTGTASATRPASQQYYCTASLVWLLEICVEMSRPWRYMLWPPDMPDRKILLKHALKDNDINNNNDCAVEEKEKPVIDKSENTSESKQLLYNKIHAVPWLDVLQLGIVFLLDWSYVLFGW</sequence>
<dbReference type="Proteomes" id="UP000664169">
    <property type="component" value="Unassembled WGS sequence"/>
</dbReference>
<dbReference type="InterPro" id="IPR050321">
    <property type="entry name" value="Glycosyltr_2/OpgH_subfam"/>
</dbReference>
<accession>A0A8H3EEF1</accession>
<dbReference type="OrthoDB" id="2331083at2759"/>
<evidence type="ECO:0000256" key="5">
    <source>
        <dbReference type="ARBA" id="ARBA00022989"/>
    </source>
</evidence>
<protein>
    <submittedName>
        <fullName evidence="7">Uncharacterized protein</fullName>
    </submittedName>
</protein>
<dbReference type="InterPro" id="IPR029044">
    <property type="entry name" value="Nucleotide-diphossugar_trans"/>
</dbReference>
<organism evidence="7 8">
    <name type="scientific">Gomphillus americanus</name>
    <dbReference type="NCBI Taxonomy" id="1940652"/>
    <lineage>
        <taxon>Eukaryota</taxon>
        <taxon>Fungi</taxon>
        <taxon>Dikarya</taxon>
        <taxon>Ascomycota</taxon>
        <taxon>Pezizomycotina</taxon>
        <taxon>Lecanoromycetes</taxon>
        <taxon>OSLEUM clade</taxon>
        <taxon>Ostropomycetidae</taxon>
        <taxon>Ostropales</taxon>
        <taxon>Graphidaceae</taxon>
        <taxon>Gomphilloideae</taxon>
        <taxon>Gomphillus</taxon>
    </lineage>
</organism>
<keyword evidence="2" id="KW-0328">Glycosyltransferase</keyword>
<dbReference type="SUPFAM" id="SSF53448">
    <property type="entry name" value="Nucleotide-diphospho-sugar transferases"/>
    <property type="match status" value="1"/>
</dbReference>